<evidence type="ECO:0000313" key="2">
    <source>
        <dbReference type="EMBL" id="OGM81335.1"/>
    </source>
</evidence>
<name>A0A1F8D0L3_9BACT</name>
<comment type="caution">
    <text evidence="2">The sequence shown here is derived from an EMBL/GenBank/DDBJ whole genome shotgun (WGS) entry which is preliminary data.</text>
</comment>
<feature type="region of interest" description="Disordered" evidence="1">
    <location>
        <begin position="75"/>
        <end position="106"/>
    </location>
</feature>
<sequence length="106" mass="11192">MKKNSLPKPITILILTLLTALVWVGLNIYRSIAIKPAAPVSEDILKPLNPTLDTETIQKIEAAIFIQDSEVPPISVGGTMNTTPIPSQTPLPTVAPESSPSASPAP</sequence>
<dbReference type="STRING" id="1802540.A2393_03685"/>
<gene>
    <name evidence="2" type="ORF">A2393_03685</name>
</gene>
<organism evidence="2 3">
    <name type="scientific">Candidatus Woesebacteria bacterium RIFOXYB1_FULL_41_13</name>
    <dbReference type="NCBI Taxonomy" id="1802540"/>
    <lineage>
        <taxon>Bacteria</taxon>
        <taxon>Candidatus Woeseibacteriota</taxon>
    </lineage>
</organism>
<dbReference type="AlphaFoldDB" id="A0A1F8D0L3"/>
<feature type="compositionally biased region" description="Polar residues" evidence="1">
    <location>
        <begin position="78"/>
        <end position="91"/>
    </location>
</feature>
<accession>A0A1F8D0L3</accession>
<proteinExistence type="predicted"/>
<dbReference type="EMBL" id="MGIA01000013">
    <property type="protein sequence ID" value="OGM81335.1"/>
    <property type="molecule type" value="Genomic_DNA"/>
</dbReference>
<evidence type="ECO:0000313" key="3">
    <source>
        <dbReference type="Proteomes" id="UP000178937"/>
    </source>
</evidence>
<dbReference type="Proteomes" id="UP000178937">
    <property type="component" value="Unassembled WGS sequence"/>
</dbReference>
<reference evidence="2 3" key="1">
    <citation type="journal article" date="2016" name="Nat. Commun.">
        <title>Thousands of microbial genomes shed light on interconnected biogeochemical processes in an aquifer system.</title>
        <authorList>
            <person name="Anantharaman K."/>
            <person name="Brown C.T."/>
            <person name="Hug L.A."/>
            <person name="Sharon I."/>
            <person name="Castelle C.J."/>
            <person name="Probst A.J."/>
            <person name="Thomas B.C."/>
            <person name="Singh A."/>
            <person name="Wilkins M.J."/>
            <person name="Karaoz U."/>
            <person name="Brodie E.L."/>
            <person name="Williams K.H."/>
            <person name="Hubbard S.S."/>
            <person name="Banfield J.F."/>
        </authorList>
    </citation>
    <scope>NUCLEOTIDE SEQUENCE [LARGE SCALE GENOMIC DNA]</scope>
</reference>
<feature type="compositionally biased region" description="Low complexity" evidence="1">
    <location>
        <begin position="95"/>
        <end position="106"/>
    </location>
</feature>
<protein>
    <submittedName>
        <fullName evidence="2">Uncharacterized protein</fullName>
    </submittedName>
</protein>
<evidence type="ECO:0000256" key="1">
    <source>
        <dbReference type="SAM" id="MobiDB-lite"/>
    </source>
</evidence>